<dbReference type="CDD" id="cd00085">
    <property type="entry name" value="HNHc"/>
    <property type="match status" value="1"/>
</dbReference>
<dbReference type="RefSeq" id="WP_203957959.1">
    <property type="nucleotide sequence ID" value="NZ_BOOO01000047.1"/>
</dbReference>
<evidence type="ECO:0000259" key="2">
    <source>
        <dbReference type="SMART" id="SM00507"/>
    </source>
</evidence>
<comment type="caution">
    <text evidence="3">The sequence shown here is derived from an EMBL/GenBank/DDBJ whole genome shotgun (WGS) entry which is preliminary data.</text>
</comment>
<dbReference type="Pfam" id="PF14279">
    <property type="entry name" value="HNH_5"/>
    <property type="match status" value="1"/>
</dbReference>
<name>A0A8J3XF47_9ACTN</name>
<dbReference type="AlphaFoldDB" id="A0A8J3XF47"/>
<dbReference type="Proteomes" id="UP000650628">
    <property type="component" value="Unassembled WGS sequence"/>
</dbReference>
<keyword evidence="4" id="KW-1185">Reference proteome</keyword>
<reference evidence="3 4" key="1">
    <citation type="submission" date="2021-01" db="EMBL/GenBank/DDBJ databases">
        <title>Whole genome shotgun sequence of Planotetraspora mira NBRC 15435.</title>
        <authorList>
            <person name="Komaki H."/>
            <person name="Tamura T."/>
        </authorList>
    </citation>
    <scope>NUCLEOTIDE SEQUENCE [LARGE SCALE GENOMIC DNA]</scope>
    <source>
        <strain evidence="3 4">NBRC 15435</strain>
    </source>
</reference>
<accession>A0A8J3XF47</accession>
<sequence>MNDPLENVDRPLPEAGSSVIRTLFANREAEEACRFLLERRDDPPTMAEWLERSRQVLGKANVHSQRRLRDVRDQFIVTSYRRTGDGEWVYRIDGWSSTPATDKGHRISPKLEAEVFTLRGRFCAMCGAGPDEAKLQIDHIVPRSWGGKTELGNLEPLCQKHNNGKKAFFQTLNPYSDALAAALGRPNPWERIGELLKAFAERGEHTPAELLPVAAKDTHRGDPKKRLRELRFVLGWDIVAHRVKDNGVTEVTYELRSWKPWPAEGASEAVNRYERERKSRKAAQADSDEA</sequence>
<evidence type="ECO:0000313" key="4">
    <source>
        <dbReference type="Proteomes" id="UP000650628"/>
    </source>
</evidence>
<gene>
    <name evidence="3" type="ORF">Pmi06nite_75850</name>
</gene>
<feature type="region of interest" description="Disordered" evidence="1">
    <location>
        <begin position="265"/>
        <end position="290"/>
    </location>
</feature>
<feature type="domain" description="HNH nuclease" evidence="2">
    <location>
        <begin position="110"/>
        <end position="163"/>
    </location>
</feature>
<proteinExistence type="predicted"/>
<evidence type="ECO:0000313" key="3">
    <source>
        <dbReference type="EMBL" id="GII34143.1"/>
    </source>
</evidence>
<dbReference type="InterPro" id="IPR029471">
    <property type="entry name" value="HNH_5"/>
</dbReference>
<dbReference type="Gene3D" id="1.10.30.50">
    <property type="match status" value="1"/>
</dbReference>
<organism evidence="3 4">
    <name type="scientific">Planotetraspora mira</name>
    <dbReference type="NCBI Taxonomy" id="58121"/>
    <lineage>
        <taxon>Bacteria</taxon>
        <taxon>Bacillati</taxon>
        <taxon>Actinomycetota</taxon>
        <taxon>Actinomycetes</taxon>
        <taxon>Streptosporangiales</taxon>
        <taxon>Streptosporangiaceae</taxon>
        <taxon>Planotetraspora</taxon>
    </lineage>
</organism>
<dbReference type="InterPro" id="IPR003615">
    <property type="entry name" value="HNH_nuc"/>
</dbReference>
<evidence type="ECO:0000256" key="1">
    <source>
        <dbReference type="SAM" id="MobiDB-lite"/>
    </source>
</evidence>
<dbReference type="EMBL" id="BOOO01000047">
    <property type="protein sequence ID" value="GII34143.1"/>
    <property type="molecule type" value="Genomic_DNA"/>
</dbReference>
<protein>
    <recommendedName>
        <fullName evidence="2">HNH nuclease domain-containing protein</fullName>
    </recommendedName>
</protein>
<dbReference type="SMART" id="SM00507">
    <property type="entry name" value="HNHc"/>
    <property type="match status" value="1"/>
</dbReference>